<dbReference type="GO" id="GO:0006784">
    <property type="term" value="P:heme A biosynthetic process"/>
    <property type="evidence" value="ECO:0007669"/>
    <property type="project" value="InterPro"/>
</dbReference>
<evidence type="ECO:0000256" key="7">
    <source>
        <dbReference type="ARBA" id="ARBA00023004"/>
    </source>
</evidence>
<comment type="subcellular location">
    <subcellularLocation>
        <location evidence="2">Membrane</location>
        <topology evidence="2">Multi-pass membrane protein</topology>
    </subcellularLocation>
</comment>
<dbReference type="GO" id="GO:0046872">
    <property type="term" value="F:metal ion binding"/>
    <property type="evidence" value="ECO:0007669"/>
    <property type="project" value="UniProtKB-KW"/>
</dbReference>
<evidence type="ECO:0000256" key="11">
    <source>
        <dbReference type="ARBA" id="ARBA00048044"/>
    </source>
</evidence>
<dbReference type="GO" id="GO:0120547">
    <property type="term" value="F:heme A synthase activity"/>
    <property type="evidence" value="ECO:0007669"/>
    <property type="project" value="UniProtKB-EC"/>
</dbReference>
<evidence type="ECO:0000256" key="10">
    <source>
        <dbReference type="ARBA" id="ARBA00044501"/>
    </source>
</evidence>
<sequence>MSWGRRRILGVWLAGCSVMVGGAVIIGGITRLTESGLSMTQWHLVKGMRPPRSEEEWEAEFERYKQFPEFKVVHQDLSLEGYKRIFQWEYFHRMWGRATGLAVLVPAAAFWAAGWLTPRLKKRAGPYSVLVVLQGLYGWYMVKSGLASRPSRIQPGTDEVPRVSQYRLAGHLSLALLLYSSMLYTALGLLAPPATIAPAVGKVNRLRHLVHGATATIFLTCISGAFVAGLDAGLVYNSFPKMAGRWVPEDIASLSPKTYQHHREPHHCPVQPPLAGIPMDWEIIFVKKNLFTDLKSSTKV</sequence>
<dbReference type="EMBL" id="CASHTH010001506">
    <property type="protein sequence ID" value="CAI8016191.1"/>
    <property type="molecule type" value="Genomic_DNA"/>
</dbReference>
<comment type="cofactor">
    <cofactor evidence="1">
        <name>heme b</name>
        <dbReference type="ChEBI" id="CHEBI:60344"/>
    </cofactor>
</comment>
<proteinExistence type="predicted"/>
<evidence type="ECO:0000256" key="5">
    <source>
        <dbReference type="ARBA" id="ARBA00022989"/>
    </source>
</evidence>
<keyword evidence="9 12" id="KW-0472">Membrane</keyword>
<evidence type="ECO:0000313" key="13">
    <source>
        <dbReference type="EMBL" id="CAI8016191.1"/>
    </source>
</evidence>
<gene>
    <name evidence="13" type="ORF">GBAR_LOCUS9950</name>
</gene>
<evidence type="ECO:0000256" key="8">
    <source>
        <dbReference type="ARBA" id="ARBA00023133"/>
    </source>
</evidence>
<keyword evidence="3 12" id="KW-0812">Transmembrane</keyword>
<evidence type="ECO:0000256" key="4">
    <source>
        <dbReference type="ARBA" id="ARBA00022723"/>
    </source>
</evidence>
<evidence type="ECO:0000256" key="3">
    <source>
        <dbReference type="ARBA" id="ARBA00022692"/>
    </source>
</evidence>
<feature type="transmembrane region" description="Helical" evidence="12">
    <location>
        <begin position="12"/>
        <end position="32"/>
    </location>
</feature>
<reference evidence="13" key="1">
    <citation type="submission" date="2023-03" db="EMBL/GenBank/DDBJ databases">
        <authorList>
            <person name="Steffen K."/>
            <person name="Cardenas P."/>
        </authorList>
    </citation>
    <scope>NUCLEOTIDE SEQUENCE</scope>
</reference>
<keyword evidence="14" id="KW-1185">Reference proteome</keyword>
<dbReference type="InterPro" id="IPR003780">
    <property type="entry name" value="COX15/CtaA_fam"/>
</dbReference>
<dbReference type="Pfam" id="PF02628">
    <property type="entry name" value="COX15-CtaA"/>
    <property type="match status" value="1"/>
</dbReference>
<keyword evidence="5 12" id="KW-1133">Transmembrane helix</keyword>
<accession>A0AA35RTS5</accession>
<evidence type="ECO:0000256" key="12">
    <source>
        <dbReference type="SAM" id="Phobius"/>
    </source>
</evidence>
<dbReference type="Proteomes" id="UP001174909">
    <property type="component" value="Unassembled WGS sequence"/>
</dbReference>
<evidence type="ECO:0000256" key="2">
    <source>
        <dbReference type="ARBA" id="ARBA00004141"/>
    </source>
</evidence>
<dbReference type="GO" id="GO:0016653">
    <property type="term" value="F:oxidoreductase activity, acting on NAD(P)H, heme protein as acceptor"/>
    <property type="evidence" value="ECO:0007669"/>
    <property type="project" value="TreeGrafter"/>
</dbReference>
<feature type="transmembrane region" description="Helical" evidence="12">
    <location>
        <begin position="94"/>
        <end position="112"/>
    </location>
</feature>
<feature type="transmembrane region" description="Helical" evidence="12">
    <location>
        <begin position="172"/>
        <end position="191"/>
    </location>
</feature>
<dbReference type="PANTHER" id="PTHR23289:SF2">
    <property type="entry name" value="CYTOCHROME C OXIDASE ASSEMBLY PROTEIN COX15 HOMOLOG"/>
    <property type="match status" value="1"/>
</dbReference>
<keyword evidence="6" id="KW-0560">Oxidoreductase</keyword>
<dbReference type="InterPro" id="IPR023754">
    <property type="entry name" value="HemeA_Synthase_type2"/>
</dbReference>
<keyword evidence="4" id="KW-0479">Metal-binding</keyword>
<protein>
    <submittedName>
        <fullName evidence="13">Cytochrome c oxidase assembly protein COX15 homolog</fullName>
    </submittedName>
</protein>
<comment type="caution">
    <text evidence="13">The sequence shown here is derived from an EMBL/GenBank/DDBJ whole genome shotgun (WGS) entry which is preliminary data.</text>
</comment>
<dbReference type="PANTHER" id="PTHR23289">
    <property type="entry name" value="CYTOCHROME C OXIDASE ASSEMBLY PROTEIN COX15"/>
    <property type="match status" value="1"/>
</dbReference>
<comment type="catalytic activity">
    <reaction evidence="11">
        <text>Fe(II)-heme o + 2 A + H2O = Fe(II)-heme a + 2 AH2</text>
        <dbReference type="Rhea" id="RHEA:63388"/>
        <dbReference type="ChEBI" id="CHEBI:13193"/>
        <dbReference type="ChEBI" id="CHEBI:15377"/>
        <dbReference type="ChEBI" id="CHEBI:17499"/>
        <dbReference type="ChEBI" id="CHEBI:60530"/>
        <dbReference type="ChEBI" id="CHEBI:61715"/>
        <dbReference type="EC" id="1.17.99.9"/>
    </reaction>
    <physiologicalReaction direction="left-to-right" evidence="11">
        <dbReference type="Rhea" id="RHEA:63389"/>
    </physiologicalReaction>
</comment>
<keyword evidence="7" id="KW-0408">Iron</keyword>
<evidence type="ECO:0000256" key="6">
    <source>
        <dbReference type="ARBA" id="ARBA00023002"/>
    </source>
</evidence>
<keyword evidence="8" id="KW-0350">Heme biosynthesis</keyword>
<name>A0AA35RTS5_GEOBA</name>
<evidence type="ECO:0000256" key="1">
    <source>
        <dbReference type="ARBA" id="ARBA00001970"/>
    </source>
</evidence>
<feature type="transmembrane region" description="Helical" evidence="12">
    <location>
        <begin position="211"/>
        <end position="236"/>
    </location>
</feature>
<dbReference type="AlphaFoldDB" id="A0AA35RTS5"/>
<evidence type="ECO:0000256" key="9">
    <source>
        <dbReference type="ARBA" id="ARBA00023136"/>
    </source>
</evidence>
<organism evidence="13 14">
    <name type="scientific">Geodia barretti</name>
    <name type="common">Barrett's horny sponge</name>
    <dbReference type="NCBI Taxonomy" id="519541"/>
    <lineage>
        <taxon>Eukaryota</taxon>
        <taxon>Metazoa</taxon>
        <taxon>Porifera</taxon>
        <taxon>Demospongiae</taxon>
        <taxon>Heteroscleromorpha</taxon>
        <taxon>Tetractinellida</taxon>
        <taxon>Astrophorina</taxon>
        <taxon>Geodiidae</taxon>
        <taxon>Geodia</taxon>
    </lineage>
</organism>
<dbReference type="GO" id="GO:0005743">
    <property type="term" value="C:mitochondrial inner membrane"/>
    <property type="evidence" value="ECO:0007669"/>
    <property type="project" value="TreeGrafter"/>
</dbReference>
<evidence type="ECO:0000313" key="14">
    <source>
        <dbReference type="Proteomes" id="UP001174909"/>
    </source>
</evidence>
<comment type="pathway">
    <text evidence="10">Porphyrin-containing compound metabolism; heme A biosynthesis; heme A from heme O: step 1/1.</text>
</comment>